<sequence>MKEEVMVQLKDDSRETRNNLIIENVGVDCFELETEFDFWPIQHPTEPSHEDRPVQCPMPHSSHHINDERMQDKLFSDHKKSEAKTFIHKDNSALEATEPTIRSVRKRHYDHTNTIIPLLPVSPYQKTIFSKLEQGHKFES</sequence>
<name>A0A5N6NQQ3_9ASTR</name>
<dbReference type="Proteomes" id="UP000326396">
    <property type="component" value="Linkage Group LG18"/>
</dbReference>
<reference evidence="2 3" key="1">
    <citation type="submission" date="2019-05" db="EMBL/GenBank/DDBJ databases">
        <title>Mikania micrantha, genome provides insights into the molecular mechanism of rapid growth.</title>
        <authorList>
            <person name="Liu B."/>
        </authorList>
    </citation>
    <scope>NUCLEOTIDE SEQUENCE [LARGE SCALE GENOMIC DNA]</scope>
    <source>
        <strain evidence="2">NLD-2019</strain>
        <tissue evidence="2">Leaf</tissue>
    </source>
</reference>
<keyword evidence="3" id="KW-1185">Reference proteome</keyword>
<proteinExistence type="predicted"/>
<evidence type="ECO:0000313" key="2">
    <source>
        <dbReference type="EMBL" id="KAD4982958.1"/>
    </source>
</evidence>
<dbReference type="EMBL" id="SZYD01000010">
    <property type="protein sequence ID" value="KAD4982958.1"/>
    <property type="molecule type" value="Genomic_DNA"/>
</dbReference>
<organism evidence="2 3">
    <name type="scientific">Mikania micrantha</name>
    <name type="common">bitter vine</name>
    <dbReference type="NCBI Taxonomy" id="192012"/>
    <lineage>
        <taxon>Eukaryota</taxon>
        <taxon>Viridiplantae</taxon>
        <taxon>Streptophyta</taxon>
        <taxon>Embryophyta</taxon>
        <taxon>Tracheophyta</taxon>
        <taxon>Spermatophyta</taxon>
        <taxon>Magnoliopsida</taxon>
        <taxon>eudicotyledons</taxon>
        <taxon>Gunneridae</taxon>
        <taxon>Pentapetalae</taxon>
        <taxon>asterids</taxon>
        <taxon>campanulids</taxon>
        <taxon>Asterales</taxon>
        <taxon>Asteraceae</taxon>
        <taxon>Asteroideae</taxon>
        <taxon>Heliantheae alliance</taxon>
        <taxon>Eupatorieae</taxon>
        <taxon>Mikania</taxon>
    </lineage>
</organism>
<accession>A0A5N6NQQ3</accession>
<comment type="caution">
    <text evidence="2">The sequence shown here is derived from an EMBL/GenBank/DDBJ whole genome shotgun (WGS) entry which is preliminary data.</text>
</comment>
<dbReference type="OrthoDB" id="1269099at2759"/>
<dbReference type="PANTHER" id="PTHR34196">
    <property type="entry name" value="OS02G0697700 PROTEIN"/>
    <property type="match status" value="1"/>
</dbReference>
<protein>
    <submittedName>
        <fullName evidence="2">Uncharacterized protein</fullName>
    </submittedName>
</protein>
<gene>
    <name evidence="2" type="ORF">E3N88_19629</name>
</gene>
<dbReference type="PANTHER" id="PTHR34196:SF4">
    <property type="entry name" value="OS06G0208200 PROTEIN"/>
    <property type="match status" value="1"/>
</dbReference>
<evidence type="ECO:0000256" key="1">
    <source>
        <dbReference type="SAM" id="MobiDB-lite"/>
    </source>
</evidence>
<evidence type="ECO:0000313" key="3">
    <source>
        <dbReference type="Proteomes" id="UP000326396"/>
    </source>
</evidence>
<feature type="region of interest" description="Disordered" evidence="1">
    <location>
        <begin position="42"/>
        <end position="64"/>
    </location>
</feature>
<dbReference type="AlphaFoldDB" id="A0A5N6NQQ3"/>